<dbReference type="EMBL" id="JBHTNU010000004">
    <property type="protein sequence ID" value="MFD1426369.1"/>
    <property type="molecule type" value="Genomic_DNA"/>
</dbReference>
<proteinExistence type="predicted"/>
<protein>
    <recommendedName>
        <fullName evidence="4">Glycerophosphoryl diester phosphodiesterase membrane domain-containing protein</fullName>
    </recommendedName>
</protein>
<evidence type="ECO:0000256" key="1">
    <source>
        <dbReference type="SAM" id="Phobius"/>
    </source>
</evidence>
<keyword evidence="3" id="KW-1185">Reference proteome</keyword>
<evidence type="ECO:0008006" key="4">
    <source>
        <dbReference type="Google" id="ProtNLM"/>
    </source>
</evidence>
<feature type="transmembrane region" description="Helical" evidence="1">
    <location>
        <begin position="253"/>
        <end position="279"/>
    </location>
</feature>
<keyword evidence="1" id="KW-1133">Transmembrane helix</keyword>
<keyword evidence="1" id="KW-0812">Transmembrane</keyword>
<reference evidence="3" key="1">
    <citation type="journal article" date="2019" name="Int. J. Syst. Evol. Microbiol.">
        <title>The Global Catalogue of Microorganisms (GCM) 10K type strain sequencing project: providing services to taxonomists for standard genome sequencing and annotation.</title>
        <authorList>
            <consortium name="The Broad Institute Genomics Platform"/>
            <consortium name="The Broad Institute Genome Sequencing Center for Infectious Disease"/>
            <person name="Wu L."/>
            <person name="Ma J."/>
        </authorList>
    </citation>
    <scope>NUCLEOTIDE SEQUENCE [LARGE SCALE GENOMIC DNA]</scope>
    <source>
        <strain evidence="3">S1</strain>
    </source>
</reference>
<keyword evidence="1" id="KW-0472">Membrane</keyword>
<feature type="transmembrane region" description="Helical" evidence="1">
    <location>
        <begin position="162"/>
        <end position="189"/>
    </location>
</feature>
<comment type="caution">
    <text evidence="2">The sequence shown here is derived from an EMBL/GenBank/DDBJ whole genome shotgun (WGS) entry which is preliminary data.</text>
</comment>
<evidence type="ECO:0000313" key="2">
    <source>
        <dbReference type="EMBL" id="MFD1426369.1"/>
    </source>
</evidence>
<sequence length="316" mass="34700">MIESFRLLNQHGAKLWLGSLLTAMTVFVLLVVPLFFLGIMLGDELVSLKDLLQSRITSPESVGAVVTDLGMNVLEKGGWILGYAVGGILLMWLASAFYTAALTGAVREAALEDRVSLGCFFSYGFRNLFRLFVLEILWALIFFVFSAGWGALYLWLHDQTPLLITWGIVGLLLGLIFISSAIHSVVVLFSEGTGVFRSFGYGFRISLVQSGTSLVSLLSSIIVGALAWSIILLVAAFPWLVLQFFEDSTIADIVAIALAPVVIALLGVFPTILSLGVFFRRYLLHIQERIFPEDRMKPVQVNASDPEEEKSPLFTG</sequence>
<dbReference type="Proteomes" id="UP001597282">
    <property type="component" value="Unassembled WGS sequence"/>
</dbReference>
<feature type="transmembrane region" description="Helical" evidence="1">
    <location>
        <begin position="127"/>
        <end position="156"/>
    </location>
</feature>
<evidence type="ECO:0000313" key="3">
    <source>
        <dbReference type="Proteomes" id="UP001597282"/>
    </source>
</evidence>
<feature type="transmembrane region" description="Helical" evidence="1">
    <location>
        <begin position="20"/>
        <end position="41"/>
    </location>
</feature>
<dbReference type="RefSeq" id="WP_380163403.1">
    <property type="nucleotide sequence ID" value="NZ_JBHTNU010000004.1"/>
</dbReference>
<organism evidence="2 3">
    <name type="scientific">Kroppenstedtia sanguinis</name>
    <dbReference type="NCBI Taxonomy" id="1380684"/>
    <lineage>
        <taxon>Bacteria</taxon>
        <taxon>Bacillati</taxon>
        <taxon>Bacillota</taxon>
        <taxon>Bacilli</taxon>
        <taxon>Bacillales</taxon>
        <taxon>Thermoactinomycetaceae</taxon>
        <taxon>Kroppenstedtia</taxon>
    </lineage>
</organism>
<gene>
    <name evidence="2" type="ORF">ACFQ4Y_05390</name>
</gene>
<feature type="transmembrane region" description="Helical" evidence="1">
    <location>
        <begin position="214"/>
        <end position="241"/>
    </location>
</feature>
<feature type="transmembrane region" description="Helical" evidence="1">
    <location>
        <begin position="80"/>
        <end position="106"/>
    </location>
</feature>
<accession>A0ABW4C8N5</accession>
<name>A0ABW4C8N5_9BACL</name>